<gene>
    <name evidence="1" type="ordered locus">RB2467</name>
</gene>
<dbReference type="EMBL" id="BX294137">
    <property type="protein sequence ID" value="CAD72645.1"/>
    <property type="molecule type" value="Genomic_DNA"/>
</dbReference>
<dbReference type="EnsemblBacteria" id="CAD72645">
    <property type="protein sequence ID" value="CAD72645"/>
    <property type="gene ID" value="RB2467"/>
</dbReference>
<protein>
    <submittedName>
        <fullName evidence="1">Uncharacterized protein</fullName>
    </submittedName>
</protein>
<name>Q7UVS6_RHOBA</name>
<dbReference type="STRING" id="243090.RB2467"/>
<dbReference type="Proteomes" id="UP000001025">
    <property type="component" value="Chromosome"/>
</dbReference>
<dbReference type="HOGENOM" id="CLU_2828331_0_0_0"/>
<accession>Q7UVS6</accession>
<dbReference type="AlphaFoldDB" id="Q7UVS6"/>
<organism evidence="1 2">
    <name type="scientific">Rhodopirellula baltica (strain DSM 10527 / NCIMB 13988 / SH1)</name>
    <dbReference type="NCBI Taxonomy" id="243090"/>
    <lineage>
        <taxon>Bacteria</taxon>
        <taxon>Pseudomonadati</taxon>
        <taxon>Planctomycetota</taxon>
        <taxon>Planctomycetia</taxon>
        <taxon>Pirellulales</taxon>
        <taxon>Pirellulaceae</taxon>
        <taxon>Rhodopirellula</taxon>
    </lineage>
</organism>
<proteinExistence type="predicted"/>
<dbReference type="InParanoid" id="Q7UVS6"/>
<keyword evidence="2" id="KW-1185">Reference proteome</keyword>
<dbReference type="KEGG" id="rba:RB2467"/>
<sequence length="66" mass="7649">MESTIVEQLSATVPQIRSKLRPSRANRLHPEKWHRHVSLFVPHIFSETLALGIQAVWSQISLSRNY</sequence>
<evidence type="ECO:0000313" key="1">
    <source>
        <dbReference type="EMBL" id="CAD72645.1"/>
    </source>
</evidence>
<reference evidence="1 2" key="1">
    <citation type="journal article" date="2003" name="Proc. Natl. Acad. Sci. U.S.A.">
        <title>Complete genome sequence of the marine planctomycete Pirellula sp. strain 1.</title>
        <authorList>
            <person name="Gloeckner F.O."/>
            <person name="Kube M."/>
            <person name="Bauer M."/>
            <person name="Teeling H."/>
            <person name="Lombardot T."/>
            <person name="Ludwig W."/>
            <person name="Gade D."/>
            <person name="Beck A."/>
            <person name="Borzym K."/>
            <person name="Heitmann K."/>
            <person name="Rabus R."/>
            <person name="Schlesner H."/>
            <person name="Amann R."/>
            <person name="Reinhardt R."/>
        </authorList>
    </citation>
    <scope>NUCLEOTIDE SEQUENCE [LARGE SCALE GENOMIC DNA]</scope>
    <source>
        <strain evidence="2">DSM 10527 / NCIMB 13988 / SH1</strain>
    </source>
</reference>
<evidence type="ECO:0000313" key="2">
    <source>
        <dbReference type="Proteomes" id="UP000001025"/>
    </source>
</evidence>